<protein>
    <submittedName>
        <fullName evidence="4">Uncharacterized protein</fullName>
    </submittedName>
</protein>
<evidence type="ECO:0000313" key="5">
    <source>
        <dbReference type="Proteomes" id="UP000231912"/>
    </source>
</evidence>
<evidence type="ECO:0000256" key="3">
    <source>
        <dbReference type="SAM" id="SignalP"/>
    </source>
</evidence>
<dbReference type="RefSeq" id="WP_100759241.1">
    <property type="nucleotide sequence ID" value="NZ_NPDT01000005.1"/>
</dbReference>
<feature type="coiled-coil region" evidence="1">
    <location>
        <begin position="137"/>
        <end position="164"/>
    </location>
</feature>
<keyword evidence="1" id="KW-0175">Coiled coil</keyword>
<dbReference type="SUPFAM" id="SSF48452">
    <property type="entry name" value="TPR-like"/>
    <property type="match status" value="1"/>
</dbReference>
<dbReference type="Pfam" id="PF13181">
    <property type="entry name" value="TPR_8"/>
    <property type="match status" value="1"/>
</dbReference>
<dbReference type="Gene3D" id="1.25.40.10">
    <property type="entry name" value="Tetratricopeptide repeat domain"/>
    <property type="match status" value="1"/>
</dbReference>
<reference evidence="4 5" key="1">
    <citation type="submission" date="2017-07" db="EMBL/GenBank/DDBJ databases">
        <title>Leptospira spp. isolated from tropical soils.</title>
        <authorList>
            <person name="Thibeaux R."/>
            <person name="Iraola G."/>
            <person name="Ferres I."/>
            <person name="Bierque E."/>
            <person name="Girault D."/>
            <person name="Soupe-Gilbert M.-E."/>
            <person name="Picardeau M."/>
            <person name="Goarant C."/>
        </authorList>
    </citation>
    <scope>NUCLEOTIDE SEQUENCE [LARGE SCALE GENOMIC DNA]</scope>
    <source>
        <strain evidence="4 5">FH2-C-A2</strain>
    </source>
</reference>
<dbReference type="EMBL" id="NPDT01000005">
    <property type="protein sequence ID" value="PJZ65272.1"/>
    <property type="molecule type" value="Genomic_DNA"/>
</dbReference>
<name>A0A2M9ZA80_9LEPT</name>
<dbReference type="InterPro" id="IPR011990">
    <property type="entry name" value="TPR-like_helical_dom_sf"/>
</dbReference>
<evidence type="ECO:0000256" key="2">
    <source>
        <dbReference type="SAM" id="Phobius"/>
    </source>
</evidence>
<organism evidence="4 5">
    <name type="scientific">Leptospira wolffii</name>
    <dbReference type="NCBI Taxonomy" id="409998"/>
    <lineage>
        <taxon>Bacteria</taxon>
        <taxon>Pseudomonadati</taxon>
        <taxon>Spirochaetota</taxon>
        <taxon>Spirochaetia</taxon>
        <taxon>Leptospirales</taxon>
        <taxon>Leptospiraceae</taxon>
        <taxon>Leptospira</taxon>
    </lineage>
</organism>
<comment type="caution">
    <text evidence="4">The sequence shown here is derived from an EMBL/GenBank/DDBJ whole genome shotgun (WGS) entry which is preliminary data.</text>
</comment>
<dbReference type="Proteomes" id="UP000231912">
    <property type="component" value="Unassembled WGS sequence"/>
</dbReference>
<proteinExistence type="predicted"/>
<evidence type="ECO:0000313" key="4">
    <source>
        <dbReference type="EMBL" id="PJZ65272.1"/>
    </source>
</evidence>
<accession>A0A2M9ZA80</accession>
<feature type="chain" id="PRO_5014935780" evidence="3">
    <location>
        <begin position="27"/>
        <end position="196"/>
    </location>
</feature>
<evidence type="ECO:0000256" key="1">
    <source>
        <dbReference type="SAM" id="Coils"/>
    </source>
</evidence>
<keyword evidence="3" id="KW-0732">Signal</keyword>
<gene>
    <name evidence="4" type="ORF">CH371_12780</name>
</gene>
<keyword evidence="2" id="KW-0472">Membrane</keyword>
<keyword evidence="2" id="KW-0812">Transmembrane</keyword>
<feature type="signal peptide" evidence="3">
    <location>
        <begin position="1"/>
        <end position="26"/>
    </location>
</feature>
<keyword evidence="2" id="KW-1133">Transmembrane helix</keyword>
<dbReference type="SMART" id="SM00028">
    <property type="entry name" value="TPR"/>
    <property type="match status" value="2"/>
</dbReference>
<sequence length="196" mass="23387">MRRRFRFFLQILFLSLLFFSFSDLFSQQTPEEFWIQEGEILLENKKYSEAKDLAESVLSQNPIESRAEFLLTRAWMGLGKEEIQKGNRKAAKEYLEKAYKNWPLNEGLRKELSDLQSPVNVTERKNVPARVYSPPAYPEFKESLDSLREEIRQWRTEISDWRKDSETSDFQRSIFYALLAQLVLQILGFYWIQKHS</sequence>
<dbReference type="AlphaFoldDB" id="A0A2M9ZA80"/>
<feature type="transmembrane region" description="Helical" evidence="2">
    <location>
        <begin position="174"/>
        <end position="192"/>
    </location>
</feature>
<dbReference type="InterPro" id="IPR019734">
    <property type="entry name" value="TPR_rpt"/>
</dbReference>